<dbReference type="Proteomes" id="UP001153148">
    <property type="component" value="Unassembled WGS sequence"/>
</dbReference>
<keyword evidence="2" id="KW-1185">Reference proteome</keyword>
<accession>A0ABN7PRT4</accession>
<name>A0ABN7PRT4_TIMPD</name>
<organism evidence="1 2">
    <name type="scientific">Timema podura</name>
    <name type="common">Walking stick</name>
    <dbReference type="NCBI Taxonomy" id="61482"/>
    <lineage>
        <taxon>Eukaryota</taxon>
        <taxon>Metazoa</taxon>
        <taxon>Ecdysozoa</taxon>
        <taxon>Arthropoda</taxon>
        <taxon>Hexapoda</taxon>
        <taxon>Insecta</taxon>
        <taxon>Pterygota</taxon>
        <taxon>Neoptera</taxon>
        <taxon>Polyneoptera</taxon>
        <taxon>Phasmatodea</taxon>
        <taxon>Timematodea</taxon>
        <taxon>Timematoidea</taxon>
        <taxon>Timematidae</taxon>
        <taxon>Timema</taxon>
    </lineage>
</organism>
<comment type="caution">
    <text evidence="1">The sequence shown here is derived from an EMBL/GenBank/DDBJ whole genome shotgun (WGS) entry which is preliminary data.</text>
</comment>
<proteinExistence type="predicted"/>
<evidence type="ECO:0000313" key="1">
    <source>
        <dbReference type="EMBL" id="CAG2068130.1"/>
    </source>
</evidence>
<evidence type="ECO:0000313" key="2">
    <source>
        <dbReference type="Proteomes" id="UP001153148"/>
    </source>
</evidence>
<gene>
    <name evidence="1" type="ORF">TPAB3V08_LOCUS15073</name>
</gene>
<sequence>MRRQTRYIQRTRITREDKERMTAMNLLTMKGCQIKKILAPKSILTTATIWRKNNIETASHNFTGYDPSTTQIATIMTTRLMDWDITPLA</sequence>
<protein>
    <submittedName>
        <fullName evidence="1">Uncharacterized protein</fullName>
    </submittedName>
</protein>
<reference evidence="1" key="1">
    <citation type="submission" date="2021-03" db="EMBL/GenBank/DDBJ databases">
        <authorList>
            <person name="Tran Van P."/>
        </authorList>
    </citation>
    <scope>NUCLEOTIDE SEQUENCE</scope>
</reference>
<dbReference type="EMBL" id="CAJPIN010082591">
    <property type="protein sequence ID" value="CAG2068130.1"/>
    <property type="molecule type" value="Genomic_DNA"/>
</dbReference>